<feature type="domain" description="LamG-like jellyroll fold" evidence="3">
    <location>
        <begin position="547"/>
        <end position="688"/>
    </location>
</feature>
<dbReference type="SMART" id="SM00560">
    <property type="entry name" value="LamGL"/>
    <property type="match status" value="2"/>
</dbReference>
<reference evidence="4 5" key="1">
    <citation type="submission" date="2020-03" db="EMBL/GenBank/DDBJ databases">
        <title>A novel species.</title>
        <authorList>
            <person name="Gao J."/>
        </authorList>
    </citation>
    <scope>NUCLEOTIDE SEQUENCE [LARGE SCALE GENOMIC DNA]</scope>
    <source>
        <strain evidence="4 5">QMT-12</strain>
    </source>
</reference>
<evidence type="ECO:0000259" key="3">
    <source>
        <dbReference type="SMART" id="SM00560"/>
    </source>
</evidence>
<dbReference type="AlphaFoldDB" id="A0A6G9H9P8"/>
<sequence>MALAVAAVVAGQNGAVAAAPPENLPPRQPVVADLQTDTKPCAAGETRTYVGEAPVLRAVLYDPEEDNRPGEFSGVKGEFEAWWQNADGVEQRLTHLTTQLGSGQTAQWRLPSDIAANTVVSWRVRADDGKAVSPWSSDGTGAVCEFIRDDVSPDRPVVSSPEYPENVFWSDGVGNYGSFTFDSPSDDVVAYQYRFLGGPGRTVEAATPGGPATIRFVPLRQAPESLEVRAIDRAGRSSPTVYYRFYVQAGRVPTGQWKLADAPGARTAAAETGPAARAGSGVTFGAAAPPGTGLTSTARLDGTGHGFLTPGASVVDTAKTFAVGAWVRPGRTDRDMTVVSQDADADTARTPAFSLASRTGDAGPEWTFAFGGARVSGGSPEAGEWAYVLGQFNTETGTARLYVNGEEAGTEQAATAAPSTGALQIGRARGTDGYRDRWQGEVADVRTYDRLVVPDEVTELARRVPERRGHWSLESERDGASPELYDGAPLRLASGATLHRGPDPACIPDIDPDCPVVRYALVGDGDLELDGTGGHASTDGPVVDTGDSFSIGVVVRLPEDEGEHPMTVLSQGGQYGDAFKLRYVPSSYQWQLVVSASDEPGAEETIVSETRSAEDVQRLAVVYDDATDRITLYVDGFAGPDATATVRSLWTSGGGLQVGRARTADGWGEYLHGVVDEVHAYAGALRSSDISALGHGTEPCLC</sequence>
<name>A0A6G9H9P8_9ACTN</name>
<dbReference type="GO" id="GO:0006955">
    <property type="term" value="P:immune response"/>
    <property type="evidence" value="ECO:0007669"/>
    <property type="project" value="InterPro"/>
</dbReference>
<dbReference type="PANTHER" id="PTHR46943:SF1">
    <property type="entry name" value="PENTRAXIN-RELATED PROTEIN PTX3"/>
    <property type="match status" value="1"/>
</dbReference>
<dbReference type="InterPro" id="IPR042837">
    <property type="entry name" value="PTX3"/>
</dbReference>
<gene>
    <name evidence="4" type="ORF">HA039_20015</name>
</gene>
<keyword evidence="5" id="KW-1185">Reference proteome</keyword>
<evidence type="ECO:0000256" key="1">
    <source>
        <dbReference type="ARBA" id="ARBA00022729"/>
    </source>
</evidence>
<organism evidence="4 5">
    <name type="scientific">Streptomyces liangshanensis</name>
    <dbReference type="NCBI Taxonomy" id="2717324"/>
    <lineage>
        <taxon>Bacteria</taxon>
        <taxon>Bacillati</taxon>
        <taxon>Actinomycetota</taxon>
        <taxon>Actinomycetes</taxon>
        <taxon>Kitasatosporales</taxon>
        <taxon>Streptomycetaceae</taxon>
        <taxon>Streptomyces</taxon>
    </lineage>
</organism>
<dbReference type="InterPro" id="IPR013320">
    <property type="entry name" value="ConA-like_dom_sf"/>
</dbReference>
<proteinExistence type="predicted"/>
<evidence type="ECO:0000313" key="5">
    <source>
        <dbReference type="Proteomes" id="UP000501179"/>
    </source>
</evidence>
<evidence type="ECO:0000313" key="4">
    <source>
        <dbReference type="EMBL" id="QIQ07026.1"/>
    </source>
</evidence>
<evidence type="ECO:0000256" key="2">
    <source>
        <dbReference type="ARBA" id="ARBA00023157"/>
    </source>
</evidence>
<dbReference type="PANTHER" id="PTHR46943">
    <property type="entry name" value="PENTRAXIN-RELATED PROTEIN PTX3"/>
    <property type="match status" value="1"/>
</dbReference>
<dbReference type="KEGG" id="slia:HA039_20015"/>
<keyword evidence="2" id="KW-1015">Disulfide bond</keyword>
<dbReference type="Gene3D" id="2.60.120.200">
    <property type="match status" value="2"/>
</dbReference>
<keyword evidence="1" id="KW-0732">Signal</keyword>
<accession>A0A6G9H9P8</accession>
<feature type="domain" description="LamG-like jellyroll fold" evidence="3">
    <location>
        <begin position="319"/>
        <end position="455"/>
    </location>
</feature>
<dbReference type="EMBL" id="CP050177">
    <property type="protein sequence ID" value="QIQ07026.1"/>
    <property type="molecule type" value="Genomic_DNA"/>
</dbReference>
<dbReference type="SUPFAM" id="SSF49899">
    <property type="entry name" value="Concanavalin A-like lectins/glucanases"/>
    <property type="match status" value="2"/>
</dbReference>
<dbReference type="Proteomes" id="UP000501179">
    <property type="component" value="Chromosome"/>
</dbReference>
<dbReference type="InterPro" id="IPR006558">
    <property type="entry name" value="LamG-like"/>
</dbReference>
<protein>
    <submittedName>
        <fullName evidence="4">LamG domain-containing protein</fullName>
    </submittedName>
</protein>
<dbReference type="Pfam" id="PF13385">
    <property type="entry name" value="Laminin_G_3"/>
    <property type="match status" value="2"/>
</dbReference>